<organism evidence="2 3">
    <name type="scientific">Nocardia camponoti</name>
    <dbReference type="NCBI Taxonomy" id="1616106"/>
    <lineage>
        <taxon>Bacteria</taxon>
        <taxon>Bacillati</taxon>
        <taxon>Actinomycetota</taxon>
        <taxon>Actinomycetes</taxon>
        <taxon>Mycobacteriales</taxon>
        <taxon>Nocardiaceae</taxon>
        <taxon>Nocardia</taxon>
    </lineage>
</organism>
<gene>
    <name evidence="2" type="ORF">GCM10011591_27500</name>
</gene>
<dbReference type="Proteomes" id="UP000612956">
    <property type="component" value="Unassembled WGS sequence"/>
</dbReference>
<accession>A0A917QJX2</accession>
<sequence length="197" mass="21485">MSANAVEREARGLGWTLPMAAETIATFSLSGWILVADATAFRDGETQFVASVGLVAVIIAWVILAAFGRAKHARWLKWSLIVPACIALTALLTWCDAAGRVGWAVSHSAMAEAAANCERPEALPSGRPLVGIKVGIYSFHSIDRDAQGICWFRLLRNYPVVKSGFAFVPDNVAREQLSEYSEYVPLEGGWYYYQSLG</sequence>
<dbReference type="RefSeq" id="WP_188829267.1">
    <property type="nucleotide sequence ID" value="NZ_BMMW01000002.1"/>
</dbReference>
<keyword evidence="3" id="KW-1185">Reference proteome</keyword>
<reference evidence="2" key="1">
    <citation type="journal article" date="2014" name="Int. J. Syst. Evol. Microbiol.">
        <title>Complete genome sequence of Corynebacterium casei LMG S-19264T (=DSM 44701T), isolated from a smear-ripened cheese.</title>
        <authorList>
            <consortium name="US DOE Joint Genome Institute (JGI-PGF)"/>
            <person name="Walter F."/>
            <person name="Albersmeier A."/>
            <person name="Kalinowski J."/>
            <person name="Ruckert C."/>
        </authorList>
    </citation>
    <scope>NUCLEOTIDE SEQUENCE</scope>
    <source>
        <strain evidence="2">CGMCC 4.7278</strain>
    </source>
</reference>
<feature type="transmembrane region" description="Helical" evidence="1">
    <location>
        <begin position="12"/>
        <end position="35"/>
    </location>
</feature>
<evidence type="ECO:0000313" key="2">
    <source>
        <dbReference type="EMBL" id="GGK54240.1"/>
    </source>
</evidence>
<evidence type="ECO:0000256" key="1">
    <source>
        <dbReference type="SAM" id="Phobius"/>
    </source>
</evidence>
<evidence type="ECO:0000313" key="3">
    <source>
        <dbReference type="Proteomes" id="UP000612956"/>
    </source>
</evidence>
<protein>
    <submittedName>
        <fullName evidence="2">Uncharacterized protein</fullName>
    </submittedName>
</protein>
<name>A0A917QJX2_9NOCA</name>
<keyword evidence="1" id="KW-0812">Transmembrane</keyword>
<comment type="caution">
    <text evidence="2">The sequence shown here is derived from an EMBL/GenBank/DDBJ whole genome shotgun (WGS) entry which is preliminary data.</text>
</comment>
<keyword evidence="1" id="KW-1133">Transmembrane helix</keyword>
<proteinExistence type="predicted"/>
<feature type="transmembrane region" description="Helical" evidence="1">
    <location>
        <begin position="75"/>
        <end position="94"/>
    </location>
</feature>
<feature type="transmembrane region" description="Helical" evidence="1">
    <location>
        <begin position="47"/>
        <end position="68"/>
    </location>
</feature>
<dbReference type="EMBL" id="BMMW01000002">
    <property type="protein sequence ID" value="GGK54240.1"/>
    <property type="molecule type" value="Genomic_DNA"/>
</dbReference>
<reference evidence="2" key="2">
    <citation type="submission" date="2020-09" db="EMBL/GenBank/DDBJ databases">
        <authorList>
            <person name="Sun Q."/>
            <person name="Zhou Y."/>
        </authorList>
    </citation>
    <scope>NUCLEOTIDE SEQUENCE</scope>
    <source>
        <strain evidence="2">CGMCC 4.7278</strain>
    </source>
</reference>
<dbReference type="AlphaFoldDB" id="A0A917QJX2"/>
<keyword evidence="1" id="KW-0472">Membrane</keyword>